<sequence>MIRVEGLHRECQARIDLYNLLTPEQRREHPNAVPEPPCGACHAKWTAALAADQGDFLLIVESAHGVITGPL</sequence>
<comment type="caution">
    <text evidence="1">The sequence shown here is derived from an EMBL/GenBank/DDBJ whole genome shotgun (WGS) entry which is preliminary data.</text>
</comment>
<evidence type="ECO:0000313" key="2">
    <source>
        <dbReference type="Proteomes" id="UP001500571"/>
    </source>
</evidence>
<organism evidence="1 2">
    <name type="scientific">Nocardioides panacihumi</name>
    <dbReference type="NCBI Taxonomy" id="400774"/>
    <lineage>
        <taxon>Bacteria</taxon>
        <taxon>Bacillati</taxon>
        <taxon>Actinomycetota</taxon>
        <taxon>Actinomycetes</taxon>
        <taxon>Propionibacteriales</taxon>
        <taxon>Nocardioidaceae</taxon>
        <taxon>Nocardioides</taxon>
    </lineage>
</organism>
<proteinExistence type="predicted"/>
<protein>
    <submittedName>
        <fullName evidence="1">Uncharacterized protein</fullName>
    </submittedName>
</protein>
<dbReference type="RefSeq" id="WP_344045012.1">
    <property type="nucleotide sequence ID" value="NZ_BAAAPB010000002.1"/>
</dbReference>
<accession>A0ABN2R3A1</accession>
<keyword evidence="2" id="KW-1185">Reference proteome</keyword>
<gene>
    <name evidence="1" type="ORF">GCM10009798_23350</name>
</gene>
<name>A0ABN2R3A1_9ACTN</name>
<dbReference type="Proteomes" id="UP001500571">
    <property type="component" value="Unassembled WGS sequence"/>
</dbReference>
<reference evidence="1 2" key="1">
    <citation type="journal article" date="2019" name="Int. J. Syst. Evol. Microbiol.">
        <title>The Global Catalogue of Microorganisms (GCM) 10K type strain sequencing project: providing services to taxonomists for standard genome sequencing and annotation.</title>
        <authorList>
            <consortium name="The Broad Institute Genomics Platform"/>
            <consortium name="The Broad Institute Genome Sequencing Center for Infectious Disease"/>
            <person name="Wu L."/>
            <person name="Ma J."/>
        </authorList>
    </citation>
    <scope>NUCLEOTIDE SEQUENCE [LARGE SCALE GENOMIC DNA]</scope>
    <source>
        <strain evidence="1 2">JCM 15309</strain>
    </source>
</reference>
<dbReference type="EMBL" id="BAAAPB010000002">
    <property type="protein sequence ID" value="GAA1962873.1"/>
    <property type="molecule type" value="Genomic_DNA"/>
</dbReference>
<evidence type="ECO:0000313" key="1">
    <source>
        <dbReference type="EMBL" id="GAA1962873.1"/>
    </source>
</evidence>